<dbReference type="Gene3D" id="3.50.4.10">
    <property type="entry name" value="Hepatocyte Growth Factor"/>
    <property type="match status" value="1"/>
</dbReference>
<reference evidence="3 4" key="1">
    <citation type="journal article" date="2023" name="Sci. Data">
        <title>Genome assembly of the Korean intertidal mud-creeper Batillaria attramentaria.</title>
        <authorList>
            <person name="Patra A.K."/>
            <person name="Ho P.T."/>
            <person name="Jun S."/>
            <person name="Lee S.J."/>
            <person name="Kim Y."/>
            <person name="Won Y.J."/>
        </authorList>
    </citation>
    <scope>NUCLEOTIDE SEQUENCE [LARGE SCALE GENOMIC DNA]</scope>
    <source>
        <strain evidence="3">Wonlab-2016</strain>
    </source>
</reference>
<keyword evidence="1" id="KW-0732">Signal</keyword>
<feature type="chain" id="PRO_5044763396" description="Apple domain-containing protein" evidence="1">
    <location>
        <begin position="16"/>
        <end position="188"/>
    </location>
</feature>
<keyword evidence="4" id="KW-1185">Reference proteome</keyword>
<feature type="signal peptide" evidence="1">
    <location>
        <begin position="1"/>
        <end position="15"/>
    </location>
</feature>
<evidence type="ECO:0000256" key="1">
    <source>
        <dbReference type="SAM" id="SignalP"/>
    </source>
</evidence>
<dbReference type="Pfam" id="PF00024">
    <property type="entry name" value="PAN_1"/>
    <property type="match status" value="1"/>
</dbReference>
<evidence type="ECO:0000259" key="2">
    <source>
        <dbReference type="PROSITE" id="PS50948"/>
    </source>
</evidence>
<evidence type="ECO:0000313" key="4">
    <source>
        <dbReference type="Proteomes" id="UP001519460"/>
    </source>
</evidence>
<organism evidence="3 4">
    <name type="scientific">Batillaria attramentaria</name>
    <dbReference type="NCBI Taxonomy" id="370345"/>
    <lineage>
        <taxon>Eukaryota</taxon>
        <taxon>Metazoa</taxon>
        <taxon>Spiralia</taxon>
        <taxon>Lophotrochozoa</taxon>
        <taxon>Mollusca</taxon>
        <taxon>Gastropoda</taxon>
        <taxon>Caenogastropoda</taxon>
        <taxon>Sorbeoconcha</taxon>
        <taxon>Cerithioidea</taxon>
        <taxon>Batillariidae</taxon>
        <taxon>Batillaria</taxon>
    </lineage>
</organism>
<dbReference type="EMBL" id="JACVVK020000021">
    <property type="protein sequence ID" value="KAK7503223.1"/>
    <property type="molecule type" value="Genomic_DNA"/>
</dbReference>
<gene>
    <name evidence="3" type="ORF">BaRGS_00005488</name>
</gene>
<evidence type="ECO:0000313" key="3">
    <source>
        <dbReference type="EMBL" id="KAK7503223.1"/>
    </source>
</evidence>
<protein>
    <recommendedName>
        <fullName evidence="2">Apple domain-containing protein</fullName>
    </recommendedName>
</protein>
<sequence length="188" mass="21062">MTGKILLVFALVCSASEVKERTGQRDGNLADLIFAGDLLFTFNARSTLECAVQCFSVQGCLTYTYIRLASKSTSCRGHTSVMTYERPHESAPGSSYYSFACEPSNLQAEFLFYQNARVLDSNIYVYRDVSLDECKELCVSEAQCRTIEYKSNESKVRCNMAAVTALNTSVVWEPDSNHGYDYYQRACA</sequence>
<dbReference type="InterPro" id="IPR003609">
    <property type="entry name" value="Pan_app"/>
</dbReference>
<dbReference type="AlphaFoldDB" id="A0ABD0LVS4"/>
<proteinExistence type="predicted"/>
<dbReference type="PROSITE" id="PS50948">
    <property type="entry name" value="PAN"/>
    <property type="match status" value="1"/>
</dbReference>
<accession>A0ABD0LVS4</accession>
<name>A0ABD0LVS4_9CAEN</name>
<dbReference type="SUPFAM" id="SSF57414">
    <property type="entry name" value="Hairpin loop containing domain-like"/>
    <property type="match status" value="1"/>
</dbReference>
<comment type="caution">
    <text evidence="3">The sequence shown here is derived from an EMBL/GenBank/DDBJ whole genome shotgun (WGS) entry which is preliminary data.</text>
</comment>
<feature type="domain" description="Apple" evidence="2">
    <location>
        <begin position="101"/>
        <end position="187"/>
    </location>
</feature>
<dbReference type="Proteomes" id="UP001519460">
    <property type="component" value="Unassembled WGS sequence"/>
</dbReference>